<gene>
    <name evidence="1" type="ORF">ILUMI_10841</name>
</gene>
<dbReference type="Proteomes" id="UP000801492">
    <property type="component" value="Unassembled WGS sequence"/>
</dbReference>
<dbReference type="EMBL" id="VTPC01006027">
    <property type="protein sequence ID" value="KAF2895332.1"/>
    <property type="molecule type" value="Genomic_DNA"/>
</dbReference>
<keyword evidence="2" id="KW-1185">Reference proteome</keyword>
<accession>A0A8K0GB31</accession>
<evidence type="ECO:0000313" key="2">
    <source>
        <dbReference type="Proteomes" id="UP000801492"/>
    </source>
</evidence>
<comment type="caution">
    <text evidence="1">The sequence shown here is derived from an EMBL/GenBank/DDBJ whole genome shotgun (WGS) entry which is preliminary data.</text>
</comment>
<dbReference type="OrthoDB" id="425681at2759"/>
<sequence length="88" mass="9892">MWKGSRRLAWILETNEKPVEIEVELETAVNVDNIGPVILKDEIIAAMRDMKDGKAASVDGISVYLLKCLQQEGCAMIYTRVGNRQKNL</sequence>
<name>A0A8K0GB31_IGNLU</name>
<dbReference type="AlphaFoldDB" id="A0A8K0GB31"/>
<evidence type="ECO:0000313" key="1">
    <source>
        <dbReference type="EMBL" id="KAF2895332.1"/>
    </source>
</evidence>
<protein>
    <submittedName>
        <fullName evidence="1">Uncharacterized protein</fullName>
    </submittedName>
</protein>
<reference evidence="1" key="1">
    <citation type="submission" date="2019-08" db="EMBL/GenBank/DDBJ databases">
        <title>The genome of the North American firefly Photinus pyralis.</title>
        <authorList>
            <consortium name="Photinus pyralis genome working group"/>
            <person name="Fallon T.R."/>
            <person name="Sander Lower S.E."/>
            <person name="Weng J.-K."/>
        </authorList>
    </citation>
    <scope>NUCLEOTIDE SEQUENCE</scope>
    <source>
        <strain evidence="1">TRF0915ILg1</strain>
        <tissue evidence="1">Whole body</tissue>
    </source>
</reference>
<proteinExistence type="predicted"/>
<organism evidence="1 2">
    <name type="scientific">Ignelater luminosus</name>
    <name type="common">Cucubano</name>
    <name type="synonym">Pyrophorus luminosus</name>
    <dbReference type="NCBI Taxonomy" id="2038154"/>
    <lineage>
        <taxon>Eukaryota</taxon>
        <taxon>Metazoa</taxon>
        <taxon>Ecdysozoa</taxon>
        <taxon>Arthropoda</taxon>
        <taxon>Hexapoda</taxon>
        <taxon>Insecta</taxon>
        <taxon>Pterygota</taxon>
        <taxon>Neoptera</taxon>
        <taxon>Endopterygota</taxon>
        <taxon>Coleoptera</taxon>
        <taxon>Polyphaga</taxon>
        <taxon>Elateriformia</taxon>
        <taxon>Elateroidea</taxon>
        <taxon>Elateridae</taxon>
        <taxon>Agrypninae</taxon>
        <taxon>Pyrophorini</taxon>
        <taxon>Ignelater</taxon>
    </lineage>
</organism>